<dbReference type="AlphaFoldDB" id="A0A0A9CVH5"/>
<reference evidence="1" key="1">
    <citation type="submission" date="2014-09" db="EMBL/GenBank/DDBJ databases">
        <authorList>
            <person name="Magalhaes I.L.F."/>
            <person name="Oliveira U."/>
            <person name="Santos F.R."/>
            <person name="Vidigal T.H.D.A."/>
            <person name="Brescovit A.D."/>
            <person name="Santos A.J."/>
        </authorList>
    </citation>
    <scope>NUCLEOTIDE SEQUENCE</scope>
    <source>
        <tissue evidence="1">Shoot tissue taken approximately 20 cm above the soil surface</tissue>
    </source>
</reference>
<reference evidence="1" key="2">
    <citation type="journal article" date="2015" name="Data Brief">
        <title>Shoot transcriptome of the giant reed, Arundo donax.</title>
        <authorList>
            <person name="Barrero R.A."/>
            <person name="Guerrero F.D."/>
            <person name="Moolhuijzen P."/>
            <person name="Goolsby J.A."/>
            <person name="Tidwell J."/>
            <person name="Bellgard S.E."/>
            <person name="Bellgard M.I."/>
        </authorList>
    </citation>
    <scope>NUCLEOTIDE SEQUENCE</scope>
    <source>
        <tissue evidence="1">Shoot tissue taken approximately 20 cm above the soil surface</tissue>
    </source>
</reference>
<evidence type="ECO:0000313" key="1">
    <source>
        <dbReference type="EMBL" id="JAD77395.1"/>
    </source>
</evidence>
<organism evidence="1">
    <name type="scientific">Arundo donax</name>
    <name type="common">Giant reed</name>
    <name type="synonym">Donax arundinaceus</name>
    <dbReference type="NCBI Taxonomy" id="35708"/>
    <lineage>
        <taxon>Eukaryota</taxon>
        <taxon>Viridiplantae</taxon>
        <taxon>Streptophyta</taxon>
        <taxon>Embryophyta</taxon>
        <taxon>Tracheophyta</taxon>
        <taxon>Spermatophyta</taxon>
        <taxon>Magnoliopsida</taxon>
        <taxon>Liliopsida</taxon>
        <taxon>Poales</taxon>
        <taxon>Poaceae</taxon>
        <taxon>PACMAD clade</taxon>
        <taxon>Arundinoideae</taxon>
        <taxon>Arundineae</taxon>
        <taxon>Arundo</taxon>
    </lineage>
</organism>
<protein>
    <submittedName>
        <fullName evidence="1">Uncharacterized protein</fullName>
    </submittedName>
</protein>
<accession>A0A0A9CVH5</accession>
<name>A0A0A9CVH5_ARUDO</name>
<sequence length="40" mass="4639">MGLKPERNRDVFCRLIDEPAVAKLAPCEKLLPIELRYALR</sequence>
<dbReference type="EMBL" id="GBRH01220500">
    <property type="protein sequence ID" value="JAD77395.1"/>
    <property type="molecule type" value="Transcribed_RNA"/>
</dbReference>
<proteinExistence type="predicted"/>